<evidence type="ECO:0000256" key="2">
    <source>
        <dbReference type="ARBA" id="ARBA00022448"/>
    </source>
</evidence>
<evidence type="ECO:0000313" key="6">
    <source>
        <dbReference type="EMBL" id="SEQ27606.1"/>
    </source>
</evidence>
<proteinExistence type="inferred from homology"/>
<dbReference type="CDD" id="cd03293">
    <property type="entry name" value="ABC_NrtD_SsuB_transporters"/>
    <property type="match status" value="1"/>
</dbReference>
<dbReference type="InterPro" id="IPR003593">
    <property type="entry name" value="AAA+_ATPase"/>
</dbReference>
<dbReference type="PANTHER" id="PTHR42788:SF13">
    <property type="entry name" value="ALIPHATIC SULFONATES IMPORT ATP-BINDING PROTEIN SSUB"/>
    <property type="match status" value="1"/>
</dbReference>
<comment type="similarity">
    <text evidence="1">Belongs to the ABC transporter superfamily.</text>
</comment>
<dbReference type="InterPro" id="IPR027417">
    <property type="entry name" value="P-loop_NTPase"/>
</dbReference>
<dbReference type="Pfam" id="PF00005">
    <property type="entry name" value="ABC_tran"/>
    <property type="match status" value="1"/>
</dbReference>
<protein>
    <submittedName>
        <fullName evidence="6">NitT/TauT family transport system ATP-binding protein</fullName>
    </submittedName>
</protein>
<feature type="domain" description="ABC transporter" evidence="5">
    <location>
        <begin position="47"/>
        <end position="278"/>
    </location>
</feature>
<dbReference type="PANTHER" id="PTHR42788">
    <property type="entry name" value="TAURINE IMPORT ATP-BINDING PROTEIN-RELATED"/>
    <property type="match status" value="1"/>
</dbReference>
<reference evidence="6 7" key="1">
    <citation type="submission" date="2016-10" db="EMBL/GenBank/DDBJ databases">
        <authorList>
            <person name="de Groot N.N."/>
        </authorList>
    </citation>
    <scope>NUCLEOTIDE SEQUENCE [LARGE SCALE GENOMIC DNA]</scope>
    <source>
        <strain evidence="6 7">A52C2</strain>
    </source>
</reference>
<dbReference type="STRING" id="1855383.SAMN05216548_103231"/>
<dbReference type="GO" id="GO:0016887">
    <property type="term" value="F:ATP hydrolysis activity"/>
    <property type="evidence" value="ECO:0007669"/>
    <property type="project" value="InterPro"/>
</dbReference>
<dbReference type="InterPro" id="IPR003439">
    <property type="entry name" value="ABC_transporter-like_ATP-bd"/>
</dbReference>
<dbReference type="InterPro" id="IPR050166">
    <property type="entry name" value="ABC_transporter_ATP-bind"/>
</dbReference>
<dbReference type="PROSITE" id="PS00211">
    <property type="entry name" value="ABC_TRANSPORTER_1"/>
    <property type="match status" value="1"/>
</dbReference>
<dbReference type="Gene3D" id="3.40.50.300">
    <property type="entry name" value="P-loop containing nucleotide triphosphate hydrolases"/>
    <property type="match status" value="1"/>
</dbReference>
<evidence type="ECO:0000256" key="4">
    <source>
        <dbReference type="ARBA" id="ARBA00022840"/>
    </source>
</evidence>
<dbReference type="GO" id="GO:0005524">
    <property type="term" value="F:ATP binding"/>
    <property type="evidence" value="ECO:0007669"/>
    <property type="project" value="UniProtKB-KW"/>
</dbReference>
<keyword evidence="3" id="KW-0547">Nucleotide-binding</keyword>
<dbReference type="InterPro" id="IPR017871">
    <property type="entry name" value="ABC_transporter-like_CS"/>
</dbReference>
<evidence type="ECO:0000256" key="3">
    <source>
        <dbReference type="ARBA" id="ARBA00022741"/>
    </source>
</evidence>
<dbReference type="AlphaFoldDB" id="A0A1H9EPB6"/>
<name>A0A1H9EPB6_9HYPH</name>
<dbReference type="SMART" id="SM00382">
    <property type="entry name" value="AAA"/>
    <property type="match status" value="1"/>
</dbReference>
<evidence type="ECO:0000259" key="5">
    <source>
        <dbReference type="PROSITE" id="PS50893"/>
    </source>
</evidence>
<keyword evidence="7" id="KW-1185">Reference proteome</keyword>
<keyword evidence="2" id="KW-0813">Transport</keyword>
<evidence type="ECO:0000256" key="1">
    <source>
        <dbReference type="ARBA" id="ARBA00005417"/>
    </source>
</evidence>
<organism evidence="6 7">
    <name type="scientific">Faunimonas pinastri</name>
    <dbReference type="NCBI Taxonomy" id="1855383"/>
    <lineage>
        <taxon>Bacteria</taxon>
        <taxon>Pseudomonadati</taxon>
        <taxon>Pseudomonadota</taxon>
        <taxon>Alphaproteobacteria</taxon>
        <taxon>Hyphomicrobiales</taxon>
        <taxon>Afifellaceae</taxon>
        <taxon>Faunimonas</taxon>
    </lineage>
</organism>
<dbReference type="SUPFAM" id="SSF52540">
    <property type="entry name" value="P-loop containing nucleoside triphosphate hydrolases"/>
    <property type="match status" value="1"/>
</dbReference>
<accession>A0A1H9EPB6</accession>
<dbReference type="EMBL" id="FOFG01000003">
    <property type="protein sequence ID" value="SEQ27606.1"/>
    <property type="molecule type" value="Genomic_DNA"/>
</dbReference>
<keyword evidence="4 6" id="KW-0067">ATP-binding</keyword>
<evidence type="ECO:0000313" key="7">
    <source>
        <dbReference type="Proteomes" id="UP000199647"/>
    </source>
</evidence>
<dbReference type="PROSITE" id="PS50893">
    <property type="entry name" value="ABC_TRANSPORTER_2"/>
    <property type="match status" value="1"/>
</dbReference>
<gene>
    <name evidence="6" type="ORF">SAMN05216548_103231</name>
</gene>
<dbReference type="Proteomes" id="UP000199647">
    <property type="component" value="Unassembled WGS sequence"/>
</dbReference>
<sequence>MRGPALSLAFEGRRPWHWMGLDIVMLNAFPDEATRVRAATLPAGLYADGIDVVFRRGSHSVQALKDCSLDIPRGSWATLIGASGCGKSTLLRVFADIVKPTAGTALLHGVSPAEARANRIYALVQQGSTMLPWRSIIDNVALGLEISGLPKSTRYARAEEALALVGLKGFEKSLPSELSGGMRQRAAIARALTLRPRFLLMDEPFGALDEITRDRLHFELLRILEETGATLLLVTHSISEAVILSDKVIVMTPRPGRISEIIEVDFGRGRTPDLRGDPRFVQYEAQLRRALHQPA</sequence>